<feature type="region of interest" description="Disordered" evidence="16">
    <location>
        <begin position="192"/>
        <end position="218"/>
    </location>
</feature>
<comment type="similarity">
    <text evidence="7">Belongs to the folliculin family.</text>
</comment>
<dbReference type="PROSITE" id="PS51834">
    <property type="entry name" value="DENN_FLCN_SMCR8"/>
    <property type="match status" value="1"/>
</dbReference>
<evidence type="ECO:0000256" key="11">
    <source>
        <dbReference type="ARBA" id="ARBA00023136"/>
    </source>
</evidence>
<name>A0AA39FPS4_9HYME</name>
<evidence type="ECO:0000313" key="19">
    <source>
        <dbReference type="Proteomes" id="UP001168990"/>
    </source>
</evidence>
<dbReference type="EMBL" id="JAQQBS010000002">
    <property type="protein sequence ID" value="KAK0173311.1"/>
    <property type="molecule type" value="Genomic_DNA"/>
</dbReference>
<dbReference type="GO" id="GO:0005929">
    <property type="term" value="C:cilium"/>
    <property type="evidence" value="ECO:0007669"/>
    <property type="project" value="UniProtKB-SubCell"/>
</dbReference>
<reference evidence="18" key="2">
    <citation type="submission" date="2023-03" db="EMBL/GenBank/DDBJ databases">
        <authorList>
            <person name="Inwood S.N."/>
            <person name="Skelly J.G."/>
            <person name="Guhlin J."/>
            <person name="Harrop T.W.R."/>
            <person name="Goldson S.G."/>
            <person name="Dearden P.K."/>
        </authorList>
    </citation>
    <scope>NUCLEOTIDE SEQUENCE</scope>
    <source>
        <strain evidence="18">Irish</strain>
        <tissue evidence="18">Whole body</tissue>
    </source>
</reference>
<dbReference type="GO" id="GO:1904263">
    <property type="term" value="P:positive regulation of TORC1 signaling"/>
    <property type="evidence" value="ECO:0007669"/>
    <property type="project" value="TreeGrafter"/>
</dbReference>
<evidence type="ECO:0000256" key="1">
    <source>
        <dbReference type="ARBA" id="ARBA00004123"/>
    </source>
</evidence>
<accession>A0AA39FPS4</accession>
<dbReference type="Gene3D" id="1.10.10.1730">
    <property type="entry name" value="Folliculin"/>
    <property type="match status" value="1"/>
</dbReference>
<comment type="subcellular location">
    <subcellularLocation>
        <location evidence="2">Cell projection</location>
        <location evidence="2">Cilium</location>
    </subcellularLocation>
    <subcellularLocation>
        <location evidence="4">Cytoplasm</location>
        <location evidence="4">Cytoskeleton</location>
        <location evidence="4">Microtubule organizing center</location>
        <location evidence="4">Centrosome</location>
    </subcellularLocation>
    <subcellularLocation>
        <location evidence="3">Cytoplasm</location>
        <location evidence="3">Cytoskeleton</location>
        <location evidence="3">Spindle</location>
    </subcellularLocation>
    <subcellularLocation>
        <location evidence="5">Cytoplasm</location>
        <location evidence="5">Cytosol</location>
    </subcellularLocation>
    <subcellularLocation>
        <location evidence="6">Lysosome membrane</location>
    </subcellularLocation>
    <subcellularLocation>
        <location evidence="1">Nucleus</location>
    </subcellularLocation>
</comment>
<evidence type="ECO:0000259" key="17">
    <source>
        <dbReference type="PROSITE" id="PS51834"/>
    </source>
</evidence>
<evidence type="ECO:0000256" key="8">
    <source>
        <dbReference type="ARBA" id="ARBA00021824"/>
    </source>
</evidence>
<dbReference type="Pfam" id="PF11704">
    <property type="entry name" value="Folliculin"/>
    <property type="match status" value="1"/>
</dbReference>
<dbReference type="PANTHER" id="PTHR31441:SF2">
    <property type="entry name" value="FOLLICULIN"/>
    <property type="match status" value="1"/>
</dbReference>
<dbReference type="Proteomes" id="UP001168990">
    <property type="component" value="Unassembled WGS sequence"/>
</dbReference>
<evidence type="ECO:0000256" key="6">
    <source>
        <dbReference type="ARBA" id="ARBA00004656"/>
    </source>
</evidence>
<keyword evidence="12" id="KW-0206">Cytoskeleton</keyword>
<evidence type="ECO:0000256" key="12">
    <source>
        <dbReference type="ARBA" id="ARBA00023212"/>
    </source>
</evidence>
<evidence type="ECO:0000256" key="7">
    <source>
        <dbReference type="ARBA" id="ARBA00009987"/>
    </source>
</evidence>
<gene>
    <name evidence="18" type="ORF">PV328_006528</name>
</gene>
<dbReference type="AlphaFoldDB" id="A0AA39FPS4"/>
<protein>
    <recommendedName>
        <fullName evidence="8">Folliculin</fullName>
    </recommendedName>
</protein>
<evidence type="ECO:0000256" key="14">
    <source>
        <dbReference type="ARBA" id="ARBA00023242"/>
    </source>
</evidence>
<organism evidence="18 19">
    <name type="scientific">Microctonus aethiopoides</name>
    <dbReference type="NCBI Taxonomy" id="144406"/>
    <lineage>
        <taxon>Eukaryota</taxon>
        <taxon>Metazoa</taxon>
        <taxon>Ecdysozoa</taxon>
        <taxon>Arthropoda</taxon>
        <taxon>Hexapoda</taxon>
        <taxon>Insecta</taxon>
        <taxon>Pterygota</taxon>
        <taxon>Neoptera</taxon>
        <taxon>Endopterygota</taxon>
        <taxon>Hymenoptera</taxon>
        <taxon>Apocrita</taxon>
        <taxon>Ichneumonoidea</taxon>
        <taxon>Braconidae</taxon>
        <taxon>Euphorinae</taxon>
        <taxon>Microctonus</taxon>
    </lineage>
</organism>
<evidence type="ECO:0000256" key="2">
    <source>
        <dbReference type="ARBA" id="ARBA00004138"/>
    </source>
</evidence>
<dbReference type="PANTHER" id="PTHR31441">
    <property type="entry name" value="FOLLICULIN FAMILY MEMBER"/>
    <property type="match status" value="1"/>
</dbReference>
<comment type="caution">
    <text evidence="18">The sequence shown here is derived from an EMBL/GenBank/DDBJ whole genome shotgun (WGS) entry which is preliminary data.</text>
</comment>
<dbReference type="GO" id="GO:0005765">
    <property type="term" value="C:lysosomal membrane"/>
    <property type="evidence" value="ECO:0007669"/>
    <property type="project" value="UniProtKB-SubCell"/>
</dbReference>
<evidence type="ECO:0000256" key="5">
    <source>
        <dbReference type="ARBA" id="ARBA00004514"/>
    </source>
</evidence>
<reference evidence="18" key="1">
    <citation type="journal article" date="2023" name="bioRxiv">
        <title>Scaffold-level genome assemblies of two parasitoid biocontrol wasps reveal the parthenogenesis mechanism and an associated novel virus.</title>
        <authorList>
            <person name="Inwood S."/>
            <person name="Skelly J."/>
            <person name="Guhlin J."/>
            <person name="Harrop T."/>
            <person name="Goldson S."/>
            <person name="Dearden P."/>
        </authorList>
    </citation>
    <scope>NUCLEOTIDE SEQUENCE</scope>
    <source>
        <strain evidence="18">Irish</strain>
        <tissue evidence="18">Whole body</tissue>
    </source>
</reference>
<dbReference type="GO" id="GO:0005096">
    <property type="term" value="F:GTPase activator activity"/>
    <property type="evidence" value="ECO:0007669"/>
    <property type="project" value="UniProtKB-KW"/>
</dbReference>
<evidence type="ECO:0000256" key="9">
    <source>
        <dbReference type="ARBA" id="ARBA00022468"/>
    </source>
</evidence>
<keyword evidence="14" id="KW-0539">Nucleus</keyword>
<evidence type="ECO:0000256" key="3">
    <source>
        <dbReference type="ARBA" id="ARBA00004186"/>
    </source>
</evidence>
<evidence type="ECO:0000313" key="18">
    <source>
        <dbReference type="EMBL" id="KAK0173311.1"/>
    </source>
</evidence>
<dbReference type="Gene3D" id="3.40.50.12430">
    <property type="match status" value="1"/>
</dbReference>
<dbReference type="Pfam" id="PF16692">
    <property type="entry name" value="Folliculin_C"/>
    <property type="match status" value="1"/>
</dbReference>
<keyword evidence="19" id="KW-1185">Reference proteome</keyword>
<proteinExistence type="inferred from homology"/>
<dbReference type="InterPro" id="IPR032035">
    <property type="entry name" value="Folliculin_DENN"/>
</dbReference>
<evidence type="ECO:0000256" key="16">
    <source>
        <dbReference type="SAM" id="MobiDB-lite"/>
    </source>
</evidence>
<dbReference type="InterPro" id="IPR021713">
    <property type="entry name" value="Folliculin"/>
</dbReference>
<dbReference type="InterPro" id="IPR044886">
    <property type="entry name" value="FLCN_DENN_C_sf"/>
</dbReference>
<dbReference type="GO" id="GO:0005819">
    <property type="term" value="C:spindle"/>
    <property type="evidence" value="ECO:0007669"/>
    <property type="project" value="UniProtKB-SubCell"/>
</dbReference>
<feature type="domain" description="UDENN FLCN/SMCR8-type" evidence="17">
    <location>
        <begin position="67"/>
        <end position="507"/>
    </location>
</feature>
<keyword evidence="13" id="KW-0458">Lysosome</keyword>
<dbReference type="GO" id="GO:0005634">
    <property type="term" value="C:nucleus"/>
    <property type="evidence" value="ECO:0007669"/>
    <property type="project" value="UniProtKB-SubCell"/>
</dbReference>
<evidence type="ECO:0000256" key="15">
    <source>
        <dbReference type="ARBA" id="ARBA00023273"/>
    </source>
</evidence>
<keyword evidence="15" id="KW-0966">Cell projection</keyword>
<dbReference type="InterPro" id="IPR037520">
    <property type="entry name" value="Folliculin/SMCR8_longin"/>
</dbReference>
<dbReference type="GO" id="GO:0005829">
    <property type="term" value="C:cytosol"/>
    <property type="evidence" value="ECO:0007669"/>
    <property type="project" value="UniProtKB-SubCell"/>
</dbReference>
<keyword evidence="9" id="KW-0343">GTPase activation</keyword>
<dbReference type="GO" id="GO:0005813">
    <property type="term" value="C:centrosome"/>
    <property type="evidence" value="ECO:0007669"/>
    <property type="project" value="UniProtKB-SubCell"/>
</dbReference>
<dbReference type="GO" id="GO:0000122">
    <property type="term" value="P:negative regulation of transcription by RNA polymerase II"/>
    <property type="evidence" value="ECO:0007669"/>
    <property type="project" value="TreeGrafter"/>
</dbReference>
<dbReference type="InterPro" id="IPR037521">
    <property type="entry name" value="FLCN/SMCR8_DENN"/>
</dbReference>
<keyword evidence="11" id="KW-0472">Membrane</keyword>
<sequence length="511" mass="57839">MDAVIAMCTFCEIHGPRIIFSTQTYRTFDEKDTNKKLGFYGPKEIMLQGQRNKHVSSTDDNRHECDGCGSLGNVKYLSNEHESRTSFVSARQPLTDDIANLLGHACIRSLSCELHLGKDGVCYFGDEHRGHVLSHAFTLKDAQARGIKRSCSFIVFMKDKQFLLNMWPFFVDNLKQVIRELQDLAERKYNADEAENPQRAARLSSANGGPSANREATRGMPRGLCEITNEKHVFVRIHMWFVWILSAGARHLVEICSISNDLTESTIAYHYLARDFHKKMSRTAENSTSAFLVGYQHFQESPEFKEISNNKFVTSILREINSRLTKEHFRQLLFASLTGIQVLVRGPNDEMQEALYALSSLVPKTCRRIKIYPTEYTDVNDCNFLGVDPSVAVPVSCPNVCRLDIISEEHRQTSEARSHAVKWSGNLPIKLPTILIKLEKYINNDKLEDSVLKAQFIALQEEWANIAKIVHTMRGCGYRNNLNGLIISLGAGLHDRILLDSWSLGLPSNPA</sequence>
<evidence type="ECO:0000256" key="10">
    <source>
        <dbReference type="ARBA" id="ARBA00022490"/>
    </source>
</evidence>
<keyword evidence="10" id="KW-0963">Cytoplasm</keyword>
<evidence type="ECO:0000256" key="4">
    <source>
        <dbReference type="ARBA" id="ARBA00004300"/>
    </source>
</evidence>
<evidence type="ECO:0000256" key="13">
    <source>
        <dbReference type="ARBA" id="ARBA00023228"/>
    </source>
</evidence>